<sequence>MLISRLLKMTGAKARRPRVGNSQCVLFVHESASPRAPPHADRSLCVLSKSKIRLCVEASFRLTMESFGFIVYRFTAQDKRLHDTPLFQFEI</sequence>
<dbReference type="AlphaFoldDB" id="A0A4C1XBV2"/>
<name>A0A4C1XBV2_EUMVA</name>
<evidence type="ECO:0000313" key="2">
    <source>
        <dbReference type="Proteomes" id="UP000299102"/>
    </source>
</evidence>
<gene>
    <name evidence="1" type="ORF">EVAR_45993_1</name>
</gene>
<dbReference type="EMBL" id="BGZK01000766">
    <property type="protein sequence ID" value="GBP59625.1"/>
    <property type="molecule type" value="Genomic_DNA"/>
</dbReference>
<reference evidence="1 2" key="1">
    <citation type="journal article" date="2019" name="Commun. Biol.">
        <title>The bagworm genome reveals a unique fibroin gene that provides high tensile strength.</title>
        <authorList>
            <person name="Kono N."/>
            <person name="Nakamura H."/>
            <person name="Ohtoshi R."/>
            <person name="Tomita M."/>
            <person name="Numata K."/>
            <person name="Arakawa K."/>
        </authorList>
    </citation>
    <scope>NUCLEOTIDE SEQUENCE [LARGE SCALE GENOMIC DNA]</scope>
</reference>
<protein>
    <submittedName>
        <fullName evidence="1">Uncharacterized protein</fullName>
    </submittedName>
</protein>
<keyword evidence="2" id="KW-1185">Reference proteome</keyword>
<proteinExistence type="predicted"/>
<organism evidence="1 2">
    <name type="scientific">Eumeta variegata</name>
    <name type="common">Bagworm moth</name>
    <name type="synonym">Eumeta japonica</name>
    <dbReference type="NCBI Taxonomy" id="151549"/>
    <lineage>
        <taxon>Eukaryota</taxon>
        <taxon>Metazoa</taxon>
        <taxon>Ecdysozoa</taxon>
        <taxon>Arthropoda</taxon>
        <taxon>Hexapoda</taxon>
        <taxon>Insecta</taxon>
        <taxon>Pterygota</taxon>
        <taxon>Neoptera</taxon>
        <taxon>Endopterygota</taxon>
        <taxon>Lepidoptera</taxon>
        <taxon>Glossata</taxon>
        <taxon>Ditrysia</taxon>
        <taxon>Tineoidea</taxon>
        <taxon>Psychidae</taxon>
        <taxon>Oiketicinae</taxon>
        <taxon>Eumeta</taxon>
    </lineage>
</organism>
<comment type="caution">
    <text evidence="1">The sequence shown here is derived from an EMBL/GenBank/DDBJ whole genome shotgun (WGS) entry which is preliminary data.</text>
</comment>
<dbReference type="Proteomes" id="UP000299102">
    <property type="component" value="Unassembled WGS sequence"/>
</dbReference>
<accession>A0A4C1XBV2</accession>
<evidence type="ECO:0000313" key="1">
    <source>
        <dbReference type="EMBL" id="GBP59625.1"/>
    </source>
</evidence>